<keyword evidence="3" id="KW-1185">Reference proteome</keyword>
<dbReference type="PANTHER" id="PTHR33116">
    <property type="entry name" value="REVERSE TRANSCRIPTASE ZINC-BINDING DOMAIN-CONTAINING PROTEIN-RELATED-RELATED"/>
    <property type="match status" value="1"/>
</dbReference>
<keyword evidence="1" id="KW-0812">Transmembrane</keyword>
<dbReference type="Gene3D" id="3.60.10.10">
    <property type="entry name" value="Endonuclease/exonuclease/phosphatase"/>
    <property type="match status" value="1"/>
</dbReference>
<sequence>MRLLREETITAPQWVWLVASVFCLSWILVAGIALIPQPVSGSAPLIAESLPSFLFMIQFWQALILLAWLCHGLVQAESKRSLIAIVNKAKVLIAQLVRMKILMWNCRGALNPEFKRRVCELVVNHRPSIMVITETRVGGERAEKIIEGLPFDGFITTDTIGYAGGLWILWNKEGAEISLLANTEQEIHATLKKPETNRASRPFRFQSMWLLHPEFPRVVKEAWSEGGSLHSTTVAFTRKVRKWNSEVFGNLFARRRRVLNRLSGTQRALANNPSESLLQLEKWLIEEYSSILLQEEEYWALKSRINAAAFGDRNTSYFHMSTIVRRQRSKIRCLKNSVREWMDNEEAVQSTSWWGLKNFTPLRCMSEEEVKDGLWSLRPFKAPGPNGLHAGFYQQFWGDAGNSVCKEVLDIFEYGKVPEYLNETLITLIPKCQSPKSLNNYRPISLSFVPGRKGIDNVLLAQELFYALDRKKGKEGYMAIKVDFEKAYDRLEWSFVYKVLQAFHFPPNLIKVEEKACEAISEVLNRFCEESGQKASLEKSRIYFSPNVQEGISEEICSKLGIQATTNIGKYLGFPINHRGAARNQFNFVVDTVMNKLAGWKAKFLSFAGRTVLVKSVMSAIPNYVMQGEALPIHLCEKLDKINRNFLWGSTREKKKLHLVRWSKIIKRWSWDRGSKRKKLSTPC</sequence>
<dbReference type="InParanoid" id="A0A7N2R030"/>
<dbReference type="InterPro" id="IPR036691">
    <property type="entry name" value="Endo/exonu/phosph_ase_sf"/>
</dbReference>
<dbReference type="EnsemblPlants" id="QL02p088210:mrna">
    <property type="protein sequence ID" value="QL02p088210:mrna"/>
    <property type="gene ID" value="QL02p088210"/>
</dbReference>
<keyword evidence="1" id="KW-0472">Membrane</keyword>
<feature type="transmembrane region" description="Helical" evidence="1">
    <location>
        <begin position="14"/>
        <end position="35"/>
    </location>
</feature>
<dbReference type="OMA" id="EWKANES"/>
<reference evidence="3" key="1">
    <citation type="journal article" date="2016" name="G3 (Bethesda)">
        <title>First Draft Assembly and Annotation of the Genome of a California Endemic Oak Quercus lobata Nee (Fagaceae).</title>
        <authorList>
            <person name="Sork V.L."/>
            <person name="Fitz-Gibbon S.T."/>
            <person name="Puiu D."/>
            <person name="Crepeau M."/>
            <person name="Gugger P.F."/>
            <person name="Sherman R."/>
            <person name="Stevens K."/>
            <person name="Langley C.H."/>
            <person name="Pellegrini M."/>
            <person name="Salzberg S.L."/>
        </authorList>
    </citation>
    <scope>NUCLEOTIDE SEQUENCE [LARGE SCALE GENOMIC DNA]</scope>
    <source>
        <strain evidence="3">cv. SW786</strain>
    </source>
</reference>
<accession>A0A7N2R030</accession>
<reference evidence="2" key="2">
    <citation type="submission" date="2021-01" db="UniProtKB">
        <authorList>
            <consortium name="EnsemblPlants"/>
        </authorList>
    </citation>
    <scope>IDENTIFICATION</scope>
</reference>
<dbReference type="SUPFAM" id="SSF56219">
    <property type="entry name" value="DNase I-like"/>
    <property type="match status" value="1"/>
</dbReference>
<evidence type="ECO:0008006" key="4">
    <source>
        <dbReference type="Google" id="ProtNLM"/>
    </source>
</evidence>
<protein>
    <recommendedName>
        <fullName evidence="4">Reverse transcriptase</fullName>
    </recommendedName>
</protein>
<dbReference type="PANTHER" id="PTHR33116:SF70">
    <property type="entry name" value="NON-LTR RETROELEMENT REVERSE TRANSCRIPTASE-LIKE PROTEIN"/>
    <property type="match status" value="1"/>
</dbReference>
<organism evidence="2 3">
    <name type="scientific">Quercus lobata</name>
    <name type="common">Valley oak</name>
    <dbReference type="NCBI Taxonomy" id="97700"/>
    <lineage>
        <taxon>Eukaryota</taxon>
        <taxon>Viridiplantae</taxon>
        <taxon>Streptophyta</taxon>
        <taxon>Embryophyta</taxon>
        <taxon>Tracheophyta</taxon>
        <taxon>Spermatophyta</taxon>
        <taxon>Magnoliopsida</taxon>
        <taxon>eudicotyledons</taxon>
        <taxon>Gunneridae</taxon>
        <taxon>Pentapetalae</taxon>
        <taxon>rosids</taxon>
        <taxon>fabids</taxon>
        <taxon>Fagales</taxon>
        <taxon>Fagaceae</taxon>
        <taxon>Quercus</taxon>
    </lineage>
</organism>
<evidence type="ECO:0000313" key="2">
    <source>
        <dbReference type="EnsemblPlants" id="QL02p088210:mrna"/>
    </source>
</evidence>
<dbReference type="Gramene" id="QL02p088210:mrna">
    <property type="protein sequence ID" value="QL02p088210:mrna"/>
    <property type="gene ID" value="QL02p088210"/>
</dbReference>
<name>A0A7N2R030_QUELO</name>
<dbReference type="AlphaFoldDB" id="A0A7N2R030"/>
<proteinExistence type="predicted"/>
<keyword evidence="1" id="KW-1133">Transmembrane helix</keyword>
<evidence type="ECO:0000313" key="3">
    <source>
        <dbReference type="Proteomes" id="UP000594261"/>
    </source>
</evidence>
<evidence type="ECO:0000256" key="1">
    <source>
        <dbReference type="SAM" id="Phobius"/>
    </source>
</evidence>
<dbReference type="Proteomes" id="UP000594261">
    <property type="component" value="Chromosome 2"/>
</dbReference>